<dbReference type="EMBL" id="JAGMWT010000009">
    <property type="protein sequence ID" value="KAH7122720.1"/>
    <property type="molecule type" value="Genomic_DNA"/>
</dbReference>
<feature type="non-terminal residue" evidence="1">
    <location>
        <position position="1"/>
    </location>
</feature>
<dbReference type="OrthoDB" id="4121058at2759"/>
<gene>
    <name evidence="1" type="ORF">B0J11DRAFT_399509</name>
</gene>
<keyword evidence="2" id="KW-1185">Reference proteome</keyword>
<accession>A0A9P9IKN1</accession>
<sequence length="114" mass="13405">FAPPIRRGEFLNISVLHADAGNGNHQPSRNYLRNRRAITPRVLFKRYLSYQIWERLSWTLLVHYNLPATKDKNAAKVRLLNALNSFKLEVPSWIMNLESDLKKDWDAENCKLKK</sequence>
<organism evidence="1 2">
    <name type="scientific">Dendryphion nanum</name>
    <dbReference type="NCBI Taxonomy" id="256645"/>
    <lineage>
        <taxon>Eukaryota</taxon>
        <taxon>Fungi</taxon>
        <taxon>Dikarya</taxon>
        <taxon>Ascomycota</taxon>
        <taxon>Pezizomycotina</taxon>
        <taxon>Dothideomycetes</taxon>
        <taxon>Pleosporomycetidae</taxon>
        <taxon>Pleosporales</taxon>
        <taxon>Torulaceae</taxon>
        <taxon>Dendryphion</taxon>
    </lineage>
</organism>
<evidence type="ECO:0000313" key="1">
    <source>
        <dbReference type="EMBL" id="KAH7122720.1"/>
    </source>
</evidence>
<comment type="caution">
    <text evidence="1">The sequence shown here is derived from an EMBL/GenBank/DDBJ whole genome shotgun (WGS) entry which is preliminary data.</text>
</comment>
<reference evidence="1" key="1">
    <citation type="journal article" date="2021" name="Nat. Commun.">
        <title>Genetic determinants of endophytism in the Arabidopsis root mycobiome.</title>
        <authorList>
            <person name="Mesny F."/>
            <person name="Miyauchi S."/>
            <person name="Thiergart T."/>
            <person name="Pickel B."/>
            <person name="Atanasova L."/>
            <person name="Karlsson M."/>
            <person name="Huettel B."/>
            <person name="Barry K.W."/>
            <person name="Haridas S."/>
            <person name="Chen C."/>
            <person name="Bauer D."/>
            <person name="Andreopoulos W."/>
            <person name="Pangilinan J."/>
            <person name="LaButti K."/>
            <person name="Riley R."/>
            <person name="Lipzen A."/>
            <person name="Clum A."/>
            <person name="Drula E."/>
            <person name="Henrissat B."/>
            <person name="Kohler A."/>
            <person name="Grigoriev I.V."/>
            <person name="Martin F.M."/>
            <person name="Hacquard S."/>
        </authorList>
    </citation>
    <scope>NUCLEOTIDE SEQUENCE</scope>
    <source>
        <strain evidence="1">MPI-CAGE-CH-0243</strain>
    </source>
</reference>
<name>A0A9P9IKN1_9PLEO</name>
<dbReference type="AlphaFoldDB" id="A0A9P9IKN1"/>
<proteinExistence type="predicted"/>
<dbReference type="Proteomes" id="UP000700596">
    <property type="component" value="Unassembled WGS sequence"/>
</dbReference>
<feature type="non-terminal residue" evidence="1">
    <location>
        <position position="114"/>
    </location>
</feature>
<evidence type="ECO:0000313" key="2">
    <source>
        <dbReference type="Proteomes" id="UP000700596"/>
    </source>
</evidence>
<protein>
    <submittedName>
        <fullName evidence="1">Uncharacterized protein</fullName>
    </submittedName>
</protein>